<evidence type="ECO:0000259" key="9">
    <source>
        <dbReference type="SMART" id="SM00134"/>
    </source>
</evidence>
<dbReference type="InterPro" id="IPR045860">
    <property type="entry name" value="Snake_toxin-like_sf"/>
</dbReference>
<dbReference type="InterPro" id="IPR016054">
    <property type="entry name" value="LY6_UPA_recep-like"/>
</dbReference>
<evidence type="ECO:0000256" key="5">
    <source>
        <dbReference type="ARBA" id="ARBA00023136"/>
    </source>
</evidence>
<evidence type="ECO:0000256" key="2">
    <source>
        <dbReference type="ARBA" id="ARBA00022475"/>
    </source>
</evidence>
<evidence type="ECO:0000313" key="11">
    <source>
        <dbReference type="RefSeq" id="XP_030068383.1"/>
    </source>
</evidence>
<accession>A0A6P7YTV2</accession>
<evidence type="ECO:0000313" key="10">
    <source>
        <dbReference type="Proteomes" id="UP000515156"/>
    </source>
</evidence>
<feature type="domain" description="UPAR/Ly6" evidence="9">
    <location>
        <begin position="33"/>
        <end position="128"/>
    </location>
</feature>
<dbReference type="SMART" id="SM00134">
    <property type="entry name" value="LU"/>
    <property type="match status" value="2"/>
</dbReference>
<dbReference type="FunCoup" id="A0A6P7YTV2">
    <property type="interactions" value="161"/>
</dbReference>
<gene>
    <name evidence="11" type="primary">LOC115476250</name>
</gene>
<sequence length="311" mass="33920">MEGELWPRGKALGILLVCALTSQGVQPDVPNALECYSCVDQGDHGCSMEKAMKVKCQEEENVCMETVYTMQTSHDTYTVAMKACGTGELGKMNQTLPYHGLNFFIEMQYCNTSLCNAEIDLEKYQHLPSDNSSSNASRQCYSCIGKKPGQCLPSNAPVLNCHHMESYCFDGNATITINNITQNLPIKSCSTSPVCAKVSRTWGDDSFTMLGGCCSENKCNQNLQKKIQYGDPPLLLLMPNDPLTTPGHLDNATGFNTTHGVPFNTSIAHVSRSVTIKSISESSSQTTTSTSDTSRFVSCIWMTIILAALTL</sequence>
<keyword evidence="7" id="KW-0449">Lipoprotein</keyword>
<dbReference type="GO" id="GO:0098552">
    <property type="term" value="C:side of membrane"/>
    <property type="evidence" value="ECO:0007669"/>
    <property type="project" value="UniProtKB-KW"/>
</dbReference>
<evidence type="ECO:0000256" key="7">
    <source>
        <dbReference type="ARBA" id="ARBA00023288"/>
    </source>
</evidence>
<comment type="subcellular location">
    <subcellularLocation>
        <location evidence="1">Cell membrane</location>
        <topology evidence="1">Lipid-anchor</topology>
        <topology evidence="1">GPI-anchor</topology>
    </subcellularLocation>
</comment>
<dbReference type="InParanoid" id="A0A6P7YTV2"/>
<proteinExistence type="predicted"/>
<organism evidence="10 11">
    <name type="scientific">Microcaecilia unicolor</name>
    <dbReference type="NCBI Taxonomy" id="1415580"/>
    <lineage>
        <taxon>Eukaryota</taxon>
        <taxon>Metazoa</taxon>
        <taxon>Chordata</taxon>
        <taxon>Craniata</taxon>
        <taxon>Vertebrata</taxon>
        <taxon>Euteleostomi</taxon>
        <taxon>Amphibia</taxon>
        <taxon>Gymnophiona</taxon>
        <taxon>Siphonopidae</taxon>
        <taxon>Microcaecilia</taxon>
    </lineage>
</organism>
<dbReference type="GO" id="GO:0005886">
    <property type="term" value="C:plasma membrane"/>
    <property type="evidence" value="ECO:0007669"/>
    <property type="project" value="UniProtKB-SubCell"/>
</dbReference>
<dbReference type="KEGG" id="muo:115476250"/>
<evidence type="ECO:0000256" key="6">
    <source>
        <dbReference type="ARBA" id="ARBA00023180"/>
    </source>
</evidence>
<keyword evidence="5" id="KW-0472">Membrane</keyword>
<protein>
    <submittedName>
        <fullName evidence="11">Ly6/PLAUR domain-containing protein 3-like</fullName>
    </submittedName>
</protein>
<evidence type="ECO:0000256" key="8">
    <source>
        <dbReference type="SAM" id="SignalP"/>
    </source>
</evidence>
<keyword evidence="6" id="KW-0325">Glycoprotein</keyword>
<dbReference type="Pfam" id="PF00021">
    <property type="entry name" value="UPAR_LY6"/>
    <property type="match status" value="2"/>
</dbReference>
<dbReference type="PROSITE" id="PS00983">
    <property type="entry name" value="LY6_UPAR"/>
    <property type="match status" value="1"/>
</dbReference>
<dbReference type="OrthoDB" id="9834667at2759"/>
<dbReference type="Gene3D" id="2.10.60.10">
    <property type="entry name" value="CD59"/>
    <property type="match status" value="2"/>
</dbReference>
<dbReference type="SUPFAM" id="SSF57302">
    <property type="entry name" value="Snake toxin-like"/>
    <property type="match status" value="2"/>
</dbReference>
<dbReference type="PANTHER" id="PTHR10624">
    <property type="entry name" value="UROKINASE PLASMINOGEN ACTIVATOR SURFACE RECEPTOR-RELATED"/>
    <property type="match status" value="1"/>
</dbReference>
<evidence type="ECO:0000256" key="1">
    <source>
        <dbReference type="ARBA" id="ARBA00004609"/>
    </source>
</evidence>
<evidence type="ECO:0000256" key="4">
    <source>
        <dbReference type="ARBA" id="ARBA00022729"/>
    </source>
</evidence>
<dbReference type="RefSeq" id="XP_030068383.1">
    <property type="nucleotide sequence ID" value="XM_030212523.1"/>
</dbReference>
<feature type="signal peptide" evidence="8">
    <location>
        <begin position="1"/>
        <end position="27"/>
    </location>
</feature>
<keyword evidence="10" id="KW-1185">Reference proteome</keyword>
<dbReference type="PANTHER" id="PTHR10624:SF8">
    <property type="entry name" value="LY6_PLAUR DOMAIN-CONTAINING PROTEIN 3"/>
    <property type="match status" value="1"/>
</dbReference>
<keyword evidence="3" id="KW-0336">GPI-anchor</keyword>
<reference evidence="11" key="1">
    <citation type="submission" date="2025-08" db="UniProtKB">
        <authorList>
            <consortium name="RefSeq"/>
        </authorList>
    </citation>
    <scope>IDENTIFICATION</scope>
</reference>
<dbReference type="AlphaFoldDB" id="A0A6P7YTV2"/>
<name>A0A6P7YTV2_9AMPH</name>
<keyword evidence="2" id="KW-1003">Cell membrane</keyword>
<dbReference type="GeneID" id="115476250"/>
<feature type="domain" description="UPAR/Ly6" evidence="9">
    <location>
        <begin position="138"/>
        <end position="228"/>
    </location>
</feature>
<dbReference type="CDD" id="cd23562">
    <property type="entry name" value="TFP_LU_ECD_LYPD3_rpt1"/>
    <property type="match status" value="1"/>
</dbReference>
<keyword evidence="4 8" id="KW-0732">Signal</keyword>
<dbReference type="InterPro" id="IPR018363">
    <property type="entry name" value="CD59_antigen_CS"/>
</dbReference>
<dbReference type="Proteomes" id="UP000515156">
    <property type="component" value="Chromosome 8"/>
</dbReference>
<evidence type="ECO:0000256" key="3">
    <source>
        <dbReference type="ARBA" id="ARBA00022622"/>
    </source>
</evidence>
<feature type="chain" id="PRO_5028381053" evidence="8">
    <location>
        <begin position="28"/>
        <end position="311"/>
    </location>
</feature>